<feature type="compositionally biased region" description="Basic and acidic residues" evidence="1">
    <location>
        <begin position="96"/>
        <end position="117"/>
    </location>
</feature>
<proteinExistence type="predicted"/>
<reference evidence="2" key="1">
    <citation type="journal article" date="2019" name="Environ. Microbiol.">
        <title>Fungal ecological strategies reflected in gene transcription - a case study of two litter decomposers.</title>
        <authorList>
            <person name="Barbi F."/>
            <person name="Kohler A."/>
            <person name="Barry K."/>
            <person name="Baskaran P."/>
            <person name="Daum C."/>
            <person name="Fauchery L."/>
            <person name="Ihrmark K."/>
            <person name="Kuo A."/>
            <person name="LaButti K."/>
            <person name="Lipzen A."/>
            <person name="Morin E."/>
            <person name="Grigoriev I.V."/>
            <person name="Henrissat B."/>
            <person name="Lindahl B."/>
            <person name="Martin F."/>
        </authorList>
    </citation>
    <scope>NUCLEOTIDE SEQUENCE</scope>
    <source>
        <strain evidence="2">JB14</strain>
    </source>
</reference>
<name>A0A6A4IH64_9AGAR</name>
<feature type="region of interest" description="Disordered" evidence="1">
    <location>
        <begin position="54"/>
        <end position="247"/>
    </location>
</feature>
<dbReference type="Proteomes" id="UP000799118">
    <property type="component" value="Unassembled WGS sequence"/>
</dbReference>
<keyword evidence="3" id="KW-1185">Reference proteome</keyword>
<evidence type="ECO:0000256" key="1">
    <source>
        <dbReference type="SAM" id="MobiDB-lite"/>
    </source>
</evidence>
<accession>A0A6A4IH64</accession>
<dbReference type="AlphaFoldDB" id="A0A6A4IH64"/>
<sequence>MKSARQRRRKAANSIPFALSPLLRRRSHLSPCQWKTVMILSMITLLLLLRRPPRRKKHAKRNAITSSSDSLASEDESSPRKTREGILNKSPRKSKDHTYPKGLDDDMTRKTIRDIQHPSRPRATSPTPMRRTPLKSASAPSQIARSDSTLQPSSNANAPKGPIFISDSEDDDKPPPPRFVPNLKPPAKSAKPRPKSRTLLPGHLKASDVPNPNLRPELKTCSSRWTSSDADLNVGRHVGSDDDDIPPLLRARARSKAKLAGTGRQANAKVTTTNAVDVIELSD</sequence>
<organism evidence="2 3">
    <name type="scientific">Gymnopus androsaceus JB14</name>
    <dbReference type="NCBI Taxonomy" id="1447944"/>
    <lineage>
        <taxon>Eukaryota</taxon>
        <taxon>Fungi</taxon>
        <taxon>Dikarya</taxon>
        <taxon>Basidiomycota</taxon>
        <taxon>Agaricomycotina</taxon>
        <taxon>Agaricomycetes</taxon>
        <taxon>Agaricomycetidae</taxon>
        <taxon>Agaricales</taxon>
        <taxon>Marasmiineae</taxon>
        <taxon>Omphalotaceae</taxon>
        <taxon>Gymnopus</taxon>
    </lineage>
</organism>
<evidence type="ECO:0000313" key="3">
    <source>
        <dbReference type="Proteomes" id="UP000799118"/>
    </source>
</evidence>
<feature type="compositionally biased region" description="Basic and acidic residues" evidence="1">
    <location>
        <begin position="77"/>
        <end position="86"/>
    </location>
</feature>
<protein>
    <submittedName>
        <fullName evidence="2">Uncharacterized protein</fullName>
    </submittedName>
</protein>
<feature type="compositionally biased region" description="Polar residues" evidence="1">
    <location>
        <begin position="220"/>
        <end position="230"/>
    </location>
</feature>
<gene>
    <name evidence="2" type="ORF">BT96DRAFT_460817</name>
</gene>
<dbReference type="EMBL" id="ML769386">
    <property type="protein sequence ID" value="KAE9409909.1"/>
    <property type="molecule type" value="Genomic_DNA"/>
</dbReference>
<evidence type="ECO:0000313" key="2">
    <source>
        <dbReference type="EMBL" id="KAE9409909.1"/>
    </source>
</evidence>
<feature type="compositionally biased region" description="Polar residues" evidence="1">
    <location>
        <begin position="138"/>
        <end position="157"/>
    </location>
</feature>